<dbReference type="Pfam" id="PF05026">
    <property type="entry name" value="DCP2"/>
    <property type="match status" value="1"/>
</dbReference>
<evidence type="ECO:0000256" key="10">
    <source>
        <dbReference type="ARBA" id="ARBA00078183"/>
    </source>
</evidence>
<comment type="subcellular location">
    <subcellularLocation>
        <location evidence="2">Cytoplasm</location>
    </subcellularLocation>
</comment>
<dbReference type="GO" id="GO:0000932">
    <property type="term" value="C:P-body"/>
    <property type="evidence" value="ECO:0007669"/>
    <property type="project" value="TreeGrafter"/>
</dbReference>
<feature type="compositionally biased region" description="Polar residues" evidence="11">
    <location>
        <begin position="514"/>
        <end position="524"/>
    </location>
</feature>
<evidence type="ECO:0000256" key="3">
    <source>
        <dbReference type="ARBA" id="ARBA00005279"/>
    </source>
</evidence>
<evidence type="ECO:0000256" key="6">
    <source>
        <dbReference type="ARBA" id="ARBA00022801"/>
    </source>
</evidence>
<comment type="similarity">
    <text evidence="3">Belongs to the Nudix hydrolase family. DCP2 subfamily.</text>
</comment>
<feature type="region of interest" description="Disordered" evidence="11">
    <location>
        <begin position="446"/>
        <end position="553"/>
    </location>
</feature>
<dbReference type="SMART" id="SM01125">
    <property type="entry name" value="DCP2"/>
    <property type="match status" value="1"/>
</dbReference>
<evidence type="ECO:0000256" key="8">
    <source>
        <dbReference type="ARBA" id="ARBA00023211"/>
    </source>
</evidence>
<evidence type="ECO:0000256" key="1">
    <source>
        <dbReference type="ARBA" id="ARBA00001936"/>
    </source>
</evidence>
<dbReference type="GO" id="GO:0140933">
    <property type="term" value="F:5'-(N(7)-methylguanosine 5'-triphospho)-[mRNA] hydrolase activity"/>
    <property type="evidence" value="ECO:0007669"/>
    <property type="project" value="UniProtKB-EC"/>
</dbReference>
<organism evidence="13 14">
    <name type="scientific">Heterorhabditis bacteriophora</name>
    <name type="common">Entomopathogenic nematode worm</name>
    <dbReference type="NCBI Taxonomy" id="37862"/>
    <lineage>
        <taxon>Eukaryota</taxon>
        <taxon>Metazoa</taxon>
        <taxon>Ecdysozoa</taxon>
        <taxon>Nematoda</taxon>
        <taxon>Chromadorea</taxon>
        <taxon>Rhabditida</taxon>
        <taxon>Rhabditina</taxon>
        <taxon>Rhabditomorpha</taxon>
        <taxon>Strongyloidea</taxon>
        <taxon>Heterorhabditidae</taxon>
        <taxon>Heterorhabditis</taxon>
    </lineage>
</organism>
<dbReference type="PROSITE" id="PS51462">
    <property type="entry name" value="NUDIX"/>
    <property type="match status" value="1"/>
</dbReference>
<evidence type="ECO:0000256" key="4">
    <source>
        <dbReference type="ARBA" id="ARBA00022490"/>
    </source>
</evidence>
<comment type="catalytic activity">
    <reaction evidence="9">
        <text>a 5'-end (N(7)-methyl 5'-triphosphoguanosine)-ribonucleoside in mRNA + H2O = N(7)-methyl-GDP + a 5'-end phospho-ribonucleoside in mRNA + 2 H(+)</text>
        <dbReference type="Rhea" id="RHEA:67484"/>
        <dbReference type="Rhea" id="RHEA-COMP:15692"/>
        <dbReference type="Rhea" id="RHEA-COMP:17167"/>
        <dbReference type="ChEBI" id="CHEBI:15377"/>
        <dbReference type="ChEBI" id="CHEBI:15378"/>
        <dbReference type="ChEBI" id="CHEBI:63714"/>
        <dbReference type="ChEBI" id="CHEBI:138282"/>
        <dbReference type="ChEBI" id="CHEBI:156461"/>
        <dbReference type="EC" id="3.6.1.62"/>
    </reaction>
    <physiologicalReaction direction="left-to-right" evidence="9">
        <dbReference type="Rhea" id="RHEA:67485"/>
    </physiologicalReaction>
</comment>
<keyword evidence="8" id="KW-0464">Manganese</keyword>
<dbReference type="Gene3D" id="3.90.79.10">
    <property type="entry name" value="Nucleoside Triphosphate Pyrophosphohydrolase"/>
    <property type="match status" value="1"/>
</dbReference>
<dbReference type="Pfam" id="PF00293">
    <property type="entry name" value="NUDIX"/>
    <property type="match status" value="1"/>
</dbReference>
<evidence type="ECO:0000256" key="9">
    <source>
        <dbReference type="ARBA" id="ARBA00047661"/>
    </source>
</evidence>
<evidence type="ECO:0000256" key="7">
    <source>
        <dbReference type="ARBA" id="ARBA00022884"/>
    </source>
</evidence>
<protein>
    <recommendedName>
        <fullName evidence="10">mRNA-decapping enzyme 2</fullName>
    </recommendedName>
</protein>
<dbReference type="InterPro" id="IPR036189">
    <property type="entry name" value="DCP2_BoxA_sf"/>
</dbReference>
<dbReference type="AlphaFoldDB" id="A0A1I7XJ53"/>
<dbReference type="InterPro" id="IPR015797">
    <property type="entry name" value="NUDIX_hydrolase-like_dom_sf"/>
</dbReference>
<dbReference type="Gene3D" id="1.10.10.1050">
    <property type="entry name" value="Dcp2, box A domain"/>
    <property type="match status" value="1"/>
</dbReference>
<dbReference type="WBParaSite" id="Hba_17527">
    <property type="protein sequence ID" value="Hba_17527"/>
    <property type="gene ID" value="Hba_17527"/>
</dbReference>
<dbReference type="InterPro" id="IPR044099">
    <property type="entry name" value="Dcp2_NUDIX"/>
</dbReference>
<sequence length="1143" mass="130400">MDDDASNIDITSENTLVITAHIAFSSNTKHESNHGVVAWSYEFFRVLVPEYHGLPKDVVYKVGVVRTYSDDAKKYGVLFSVKTEFKELSDNEMKKINYLEAMRNDQTKDYYTFILTRQSSKGEAWSSEIGDVVVTHYNIYGTEDTISVGDWFRGTVKTIKNKGNILEKIVEKMDNLLNFKMENDVAIIASNASENNALVWNNDNEYRSLDHERNEFGQLEYSHMQTIPQRSSVEQTNGNGFQFDQLNPARFAASDETNMYPLSKASTHLKKVSFSGIIGVVTELYNSAMIVFANETGACLFNNQNSFHHPFINFSYLIFSVGDWIKFDAEKIRAVKAGCIFKLIGEPKKLIDPHMNPTKVDSDGFAQIESILECGTEISSGTILHIFCKDVGYVRVPEMVLHETTKEYVPRENIKGMMLRCWIKYVYTGDKYEWLLMSVRETYEKQPRRRVADSISKSPGPVEEKRPQAGKKDDVQLAELPVTGKPKGVKRGPIMDKTTGPLIRSVKECELKKQQTSVQNTTSRARGGSVAARMSRQKQQNEPGLSQDGRRLRNNSNSVFFTSNQAFVNKNYSQHISHYGSPMRAGPSKPPVQTGPRIPVDVLDDLGFRFLINIPDDEVNLRNILAYLRYSNISSNNFDHYHFQKYNTTRICFQVELAHWFYCDFYCKQEERTDCVQMGMREFARQMFNHCDELAPYASCVDEVIDEWRQYKSNVPTYGAILLDNSLNNVLLVQGYYASKNSWGFPKGKVNENEDPRVCAIREVFEETGYDFGDSSPGNEHKIQKFFNDTMIRLYIVNDVPMDYPFAPQTRNEIRKIQWFNLWDLPMDRNDQATRSTGLSKNNFYTVMPFMQDLRAYVRREQSRRAKVENRAVKTHKAYQQSVNSIFTPVRPKSKYFLSVYHIYTIGNYLYKNPLSSTVADSVEPPLSVPSEVSSVLDALFTGVSISSTQPAIPSHQSNSKIVSFNYIKFNPISHWTEHFYCNIHTLFSCMLYSILFTYTGSNSVVHRSSSGSLAPQIAHPIPIQAHASPVINKPVYVAPSERPSRSARISLSETSVQRFLRNNISYGISIYNCSSSTDMAAEFTFNHPEPVFESNNGSMATNSQVYGNPMGHIVQLCEAWMNFKILLGFPLFKILSLLFSFV</sequence>
<dbReference type="CDD" id="cd03672">
    <property type="entry name" value="NUDIX_Dcp2p_Nudt20"/>
    <property type="match status" value="1"/>
</dbReference>
<dbReference type="InterPro" id="IPR007722">
    <property type="entry name" value="DCP2_BoxA"/>
</dbReference>
<feature type="compositionally biased region" description="Basic and acidic residues" evidence="11">
    <location>
        <begin position="462"/>
        <end position="475"/>
    </location>
</feature>
<evidence type="ECO:0000259" key="12">
    <source>
        <dbReference type="PROSITE" id="PS51462"/>
    </source>
</evidence>
<dbReference type="GO" id="GO:0030145">
    <property type="term" value="F:manganese ion binding"/>
    <property type="evidence" value="ECO:0007669"/>
    <property type="project" value="InterPro"/>
</dbReference>
<evidence type="ECO:0000256" key="5">
    <source>
        <dbReference type="ARBA" id="ARBA00022723"/>
    </source>
</evidence>
<dbReference type="GO" id="GO:0000290">
    <property type="term" value="P:deadenylation-dependent decapping of nuclear-transcribed mRNA"/>
    <property type="evidence" value="ECO:0007669"/>
    <property type="project" value="InterPro"/>
</dbReference>
<proteinExistence type="inferred from homology"/>
<dbReference type="PANTHER" id="PTHR23114:SF17">
    <property type="entry name" value="M7GPPPN-MRNA HYDROLASE"/>
    <property type="match status" value="1"/>
</dbReference>
<keyword evidence="5" id="KW-0479">Metal-binding</keyword>
<dbReference type="Proteomes" id="UP000095283">
    <property type="component" value="Unplaced"/>
</dbReference>
<feature type="domain" description="Nudix hydrolase" evidence="12">
    <location>
        <begin position="713"/>
        <end position="845"/>
    </location>
</feature>
<dbReference type="InterPro" id="IPR000086">
    <property type="entry name" value="NUDIX_hydrolase_dom"/>
</dbReference>
<keyword evidence="7" id="KW-0694">RNA-binding</keyword>
<evidence type="ECO:0000256" key="11">
    <source>
        <dbReference type="SAM" id="MobiDB-lite"/>
    </source>
</evidence>
<dbReference type="FunFam" id="3.90.79.10:FF:000003">
    <property type="entry name" value="M7GpppN-mRNA hydrolase isoform 2"/>
    <property type="match status" value="1"/>
</dbReference>
<accession>A0A1I7XJ53</accession>
<keyword evidence="4" id="KW-0963">Cytoplasm</keyword>
<dbReference type="GO" id="GO:0000184">
    <property type="term" value="P:nuclear-transcribed mRNA catabolic process, nonsense-mediated decay"/>
    <property type="evidence" value="ECO:0007669"/>
    <property type="project" value="InterPro"/>
</dbReference>
<name>A0A1I7XJ53_HETBA</name>
<dbReference type="InterPro" id="IPR020084">
    <property type="entry name" value="NUDIX_hydrolase_CS"/>
</dbReference>
<evidence type="ECO:0000313" key="14">
    <source>
        <dbReference type="WBParaSite" id="Hba_17527"/>
    </source>
</evidence>
<dbReference type="SUPFAM" id="SSF140586">
    <property type="entry name" value="Dcp2 domain-like"/>
    <property type="match status" value="1"/>
</dbReference>
<evidence type="ECO:0000313" key="13">
    <source>
        <dbReference type="Proteomes" id="UP000095283"/>
    </source>
</evidence>
<reference evidence="14" key="1">
    <citation type="submission" date="2016-11" db="UniProtKB">
        <authorList>
            <consortium name="WormBaseParasite"/>
        </authorList>
    </citation>
    <scope>IDENTIFICATION</scope>
</reference>
<evidence type="ECO:0000256" key="2">
    <source>
        <dbReference type="ARBA" id="ARBA00004496"/>
    </source>
</evidence>
<dbReference type="GO" id="GO:0003723">
    <property type="term" value="F:RNA binding"/>
    <property type="evidence" value="ECO:0007669"/>
    <property type="project" value="UniProtKB-KW"/>
</dbReference>
<keyword evidence="6" id="KW-0378">Hydrolase</keyword>
<dbReference type="PROSITE" id="PS00893">
    <property type="entry name" value="NUDIX_BOX"/>
    <property type="match status" value="1"/>
</dbReference>
<comment type="cofactor">
    <cofactor evidence="1">
        <name>Mn(2+)</name>
        <dbReference type="ChEBI" id="CHEBI:29035"/>
    </cofactor>
</comment>
<keyword evidence="13" id="KW-1185">Reference proteome</keyword>
<dbReference type="PANTHER" id="PTHR23114">
    <property type="entry name" value="M7GPPPN-MRNA HYDROLASE"/>
    <property type="match status" value="1"/>
</dbReference>
<dbReference type="SUPFAM" id="SSF55811">
    <property type="entry name" value="Nudix"/>
    <property type="match status" value="1"/>
</dbReference>